<dbReference type="Pfam" id="PF12682">
    <property type="entry name" value="Flavodoxin_4"/>
    <property type="match status" value="1"/>
</dbReference>
<evidence type="ECO:0000313" key="4">
    <source>
        <dbReference type="EMBL" id="MBC5615422.1"/>
    </source>
</evidence>
<dbReference type="InterPro" id="IPR029000">
    <property type="entry name" value="Cyclophilin-like_dom_sf"/>
</dbReference>
<comment type="caution">
    <text evidence="4">The sequence shown here is derived from an EMBL/GenBank/DDBJ whole genome shotgun (WGS) entry which is preliminary data.</text>
</comment>
<feature type="domain" description="Flavodoxin-like" evidence="3">
    <location>
        <begin position="59"/>
        <end position="218"/>
    </location>
</feature>
<proteinExistence type="predicted"/>
<name>A0ABR7CIE5_9BACT</name>
<dbReference type="PROSITE" id="PS50902">
    <property type="entry name" value="FLAVODOXIN_LIKE"/>
    <property type="match status" value="1"/>
</dbReference>
<dbReference type="PANTHER" id="PTHR39201:SF1">
    <property type="entry name" value="FLAVODOXIN-LIKE DOMAIN-CONTAINING PROTEIN"/>
    <property type="match status" value="1"/>
</dbReference>
<gene>
    <name evidence="4" type="ORF">H8S08_00105</name>
</gene>
<dbReference type="RefSeq" id="WP_118656549.1">
    <property type="nucleotide sequence ID" value="NZ_JACOOK010000001.1"/>
</dbReference>
<dbReference type="InterPro" id="IPR008254">
    <property type="entry name" value="Flavodoxin/NO_synth"/>
</dbReference>
<organism evidence="4 5">
    <name type="scientific">Alistipes hominis</name>
    <dbReference type="NCBI Taxonomy" id="2763015"/>
    <lineage>
        <taxon>Bacteria</taxon>
        <taxon>Pseudomonadati</taxon>
        <taxon>Bacteroidota</taxon>
        <taxon>Bacteroidia</taxon>
        <taxon>Bacteroidales</taxon>
        <taxon>Rikenellaceae</taxon>
        <taxon>Alistipes</taxon>
    </lineage>
</organism>
<evidence type="ECO:0000256" key="1">
    <source>
        <dbReference type="SAM" id="MobiDB-lite"/>
    </source>
</evidence>
<evidence type="ECO:0000259" key="3">
    <source>
        <dbReference type="PROSITE" id="PS50902"/>
    </source>
</evidence>
<dbReference type="InterPro" id="IPR029039">
    <property type="entry name" value="Flavoprotein-like_sf"/>
</dbReference>
<dbReference type="PANTHER" id="PTHR39201">
    <property type="entry name" value="EXPORTED PROTEIN-RELATED"/>
    <property type="match status" value="1"/>
</dbReference>
<accession>A0ABR7CIE5</accession>
<evidence type="ECO:0000313" key="5">
    <source>
        <dbReference type="Proteomes" id="UP000636891"/>
    </source>
</evidence>
<dbReference type="InterPro" id="IPR041183">
    <property type="entry name" value="Cyclophilin-like"/>
</dbReference>
<sequence length="348" mass="37601">MKKLLLLPFLLLAVLSMVACGGSDNEPFTPGQPETPEQPGGGDDTDDSDTLAPEGSGRYLVLYSSRTSNTERMARQIRTALDCDMIEVEPQMPYENDYNAMLERAQEELAAIEQGRYPAVGTSVDSFDGYDIVFVGYPIWYGSMATPMQAFLHEHASKLAGKRIALFATSGGSGISASIGEARSLCPEATFVDRTLLLTSSTLSQMEGRVAEWLDEIGAGREEPVTPGISSPNVNISVGDRTITATMEDNAAARDFLSRLPLEVTLKDYNQTTEKIFYPSPALTTAGTARGCVPIPGDITIYAPWGNVAIFCKNGSRSNDLIKIGHIDGDGIEALRVAGDVRVKFERQ</sequence>
<dbReference type="SUPFAM" id="SSF52218">
    <property type="entry name" value="Flavoproteins"/>
    <property type="match status" value="1"/>
</dbReference>
<protein>
    <submittedName>
        <fullName evidence="4">NAD(P)H-dependent oxidoreductase</fullName>
    </submittedName>
</protein>
<dbReference type="Gene3D" id="3.40.50.360">
    <property type="match status" value="1"/>
</dbReference>
<dbReference type="Proteomes" id="UP000636891">
    <property type="component" value="Unassembled WGS sequence"/>
</dbReference>
<feature type="compositionally biased region" description="Low complexity" evidence="1">
    <location>
        <begin position="29"/>
        <end position="38"/>
    </location>
</feature>
<dbReference type="SUPFAM" id="SSF50891">
    <property type="entry name" value="Cyclophilin-like"/>
    <property type="match status" value="1"/>
</dbReference>
<feature type="region of interest" description="Disordered" evidence="1">
    <location>
        <begin position="25"/>
        <end position="55"/>
    </location>
</feature>
<reference evidence="4 5" key="1">
    <citation type="submission" date="2020-08" db="EMBL/GenBank/DDBJ databases">
        <title>Genome public.</title>
        <authorList>
            <person name="Liu C."/>
            <person name="Sun Q."/>
        </authorList>
    </citation>
    <scope>NUCLEOTIDE SEQUENCE [LARGE SCALE GENOMIC DNA]</scope>
    <source>
        <strain evidence="4 5">New-7</strain>
    </source>
</reference>
<dbReference type="EMBL" id="JACOOK010000001">
    <property type="protein sequence ID" value="MBC5615422.1"/>
    <property type="molecule type" value="Genomic_DNA"/>
</dbReference>
<dbReference type="PROSITE" id="PS51257">
    <property type="entry name" value="PROKAR_LIPOPROTEIN"/>
    <property type="match status" value="1"/>
</dbReference>
<evidence type="ECO:0000256" key="2">
    <source>
        <dbReference type="SAM" id="SignalP"/>
    </source>
</evidence>
<feature type="signal peptide" evidence="2">
    <location>
        <begin position="1"/>
        <end position="19"/>
    </location>
</feature>
<keyword evidence="2" id="KW-0732">Signal</keyword>
<dbReference type="Pfam" id="PF18050">
    <property type="entry name" value="Cyclophil_like2"/>
    <property type="match status" value="1"/>
</dbReference>
<dbReference type="Gene3D" id="2.40.100.20">
    <property type="match status" value="1"/>
</dbReference>
<keyword evidence="5" id="KW-1185">Reference proteome</keyword>
<feature type="chain" id="PRO_5046619919" evidence="2">
    <location>
        <begin position="20"/>
        <end position="348"/>
    </location>
</feature>